<protein>
    <submittedName>
        <fullName evidence="1">Uncharacterized protein</fullName>
    </submittedName>
</protein>
<reference evidence="1 2" key="1">
    <citation type="journal article" date="2018" name="Nat. Genet.">
        <title>The Rosa genome provides new insights in the design of modern roses.</title>
        <authorList>
            <person name="Bendahmane M."/>
        </authorList>
    </citation>
    <scope>NUCLEOTIDE SEQUENCE [LARGE SCALE GENOMIC DNA]</scope>
    <source>
        <strain evidence="2">cv. Old Blush</strain>
    </source>
</reference>
<keyword evidence="2" id="KW-1185">Reference proteome</keyword>
<gene>
    <name evidence="1" type="ORF">RchiOBHm_Chr3g0492721</name>
</gene>
<dbReference type="Gramene" id="PRQ45560">
    <property type="protein sequence ID" value="PRQ45560"/>
    <property type="gene ID" value="RchiOBHm_Chr3g0492721"/>
</dbReference>
<dbReference type="Proteomes" id="UP000238479">
    <property type="component" value="Chromosome 3"/>
</dbReference>
<dbReference type="EMBL" id="PDCK01000041">
    <property type="protein sequence ID" value="PRQ45560.1"/>
    <property type="molecule type" value="Genomic_DNA"/>
</dbReference>
<evidence type="ECO:0000313" key="2">
    <source>
        <dbReference type="Proteomes" id="UP000238479"/>
    </source>
</evidence>
<sequence length="144" mass="16419">MVTVLFKRYKLLVKVCGRGLVIVGVQMSDGARWSVMLGVVRHWLDSDEGVRVAQRQRWDGGFGGGATSCCFGLERRDTLLILDRCQQSIRRQGRRQIIQDRGFAAPMSIILSLLCSLNMVGPQRLKKYFINLLFYFLISVDQSY</sequence>
<organism evidence="1 2">
    <name type="scientific">Rosa chinensis</name>
    <name type="common">China rose</name>
    <dbReference type="NCBI Taxonomy" id="74649"/>
    <lineage>
        <taxon>Eukaryota</taxon>
        <taxon>Viridiplantae</taxon>
        <taxon>Streptophyta</taxon>
        <taxon>Embryophyta</taxon>
        <taxon>Tracheophyta</taxon>
        <taxon>Spermatophyta</taxon>
        <taxon>Magnoliopsida</taxon>
        <taxon>eudicotyledons</taxon>
        <taxon>Gunneridae</taxon>
        <taxon>Pentapetalae</taxon>
        <taxon>rosids</taxon>
        <taxon>fabids</taxon>
        <taxon>Rosales</taxon>
        <taxon>Rosaceae</taxon>
        <taxon>Rosoideae</taxon>
        <taxon>Rosoideae incertae sedis</taxon>
        <taxon>Rosa</taxon>
    </lineage>
</organism>
<comment type="caution">
    <text evidence="1">The sequence shown here is derived from an EMBL/GenBank/DDBJ whole genome shotgun (WGS) entry which is preliminary data.</text>
</comment>
<name>A0A2P6RGK5_ROSCH</name>
<evidence type="ECO:0000313" key="1">
    <source>
        <dbReference type="EMBL" id="PRQ45560.1"/>
    </source>
</evidence>
<proteinExistence type="predicted"/>
<accession>A0A2P6RGK5</accession>
<dbReference type="AlphaFoldDB" id="A0A2P6RGK5"/>